<accession>A0A286DSP3</accession>
<feature type="transmembrane region" description="Helical" evidence="1">
    <location>
        <begin position="57"/>
        <end position="77"/>
    </location>
</feature>
<protein>
    <submittedName>
        <fullName evidence="3">Uncharacterized protein</fullName>
    </submittedName>
</protein>
<keyword evidence="1" id="KW-0812">Transmembrane</keyword>
<keyword evidence="1" id="KW-1133">Transmembrane helix</keyword>
<feature type="signal peptide" evidence="2">
    <location>
        <begin position="1"/>
        <end position="22"/>
    </location>
</feature>
<dbReference type="AlphaFoldDB" id="A0A286DSP3"/>
<proteinExistence type="predicted"/>
<organism evidence="3 4">
    <name type="scientific">Candidatus Pantoea floridensis</name>
    <dbReference type="NCBI Taxonomy" id="1938870"/>
    <lineage>
        <taxon>Bacteria</taxon>
        <taxon>Pseudomonadati</taxon>
        <taxon>Pseudomonadota</taxon>
        <taxon>Gammaproteobacteria</taxon>
        <taxon>Enterobacterales</taxon>
        <taxon>Erwiniaceae</taxon>
        <taxon>Pantoea</taxon>
    </lineage>
</organism>
<keyword evidence="2" id="KW-0732">Signal</keyword>
<keyword evidence="4" id="KW-1185">Reference proteome</keyword>
<feature type="chain" id="PRO_5012312551" evidence="2">
    <location>
        <begin position="23"/>
        <end position="159"/>
    </location>
</feature>
<sequence length="159" mass="18074">MTLPRHGCSFLALLRYASAATAASVAGWLLTATVSSIDTMWLRLTVLLCLHNLAGHIYPSGIIYGPPYIFLAFSAIFSERKRHLPYAAVRSQRARQCHCPGFYCRFRARWVWFVTLRTPFSPGRPRKYWHSQMQALRPVKADRDCDKLRGAGTDLNAPF</sequence>
<name>A0A286DSP3_9GAMM</name>
<dbReference type="EMBL" id="OCMY01000005">
    <property type="protein sequence ID" value="SOD61671.1"/>
    <property type="molecule type" value="Genomic_DNA"/>
</dbReference>
<evidence type="ECO:0000313" key="4">
    <source>
        <dbReference type="Proteomes" id="UP000219271"/>
    </source>
</evidence>
<evidence type="ECO:0000313" key="3">
    <source>
        <dbReference type="EMBL" id="SOD61671.1"/>
    </source>
</evidence>
<reference evidence="4" key="1">
    <citation type="submission" date="2017-09" db="EMBL/GenBank/DDBJ databases">
        <authorList>
            <person name="Varghese N."/>
            <person name="Submissions S."/>
        </authorList>
    </citation>
    <scope>NUCLEOTIDE SEQUENCE [LARGE SCALE GENOMIC DNA]</scope>
    <source>
        <strain evidence="4">JKS000234</strain>
    </source>
</reference>
<evidence type="ECO:0000256" key="1">
    <source>
        <dbReference type="SAM" id="Phobius"/>
    </source>
</evidence>
<keyword evidence="1" id="KW-0472">Membrane</keyword>
<evidence type="ECO:0000256" key="2">
    <source>
        <dbReference type="SAM" id="SignalP"/>
    </source>
</evidence>
<gene>
    <name evidence="3" type="ORF">SAMN06273570_5241</name>
</gene>
<dbReference type="Proteomes" id="UP000219271">
    <property type="component" value="Unassembled WGS sequence"/>
</dbReference>